<dbReference type="STRING" id="379508.A5E4T0"/>
<dbReference type="InterPro" id="IPR027005">
    <property type="entry name" value="PMT-like"/>
</dbReference>
<dbReference type="InterPro" id="IPR003342">
    <property type="entry name" value="ArnT-like_N"/>
</dbReference>
<accession>A5E4T0</accession>
<dbReference type="PANTHER" id="PTHR10050:SF52">
    <property type="entry name" value="DOLICHYL-PHOSPHATE-MANNOSE--PROTEIN MANNOSYLTRANSFERASE 6"/>
    <property type="match status" value="1"/>
</dbReference>
<dbReference type="InterPro" id="IPR032421">
    <property type="entry name" value="PMT_4TMC"/>
</dbReference>
<evidence type="ECO:0000256" key="9">
    <source>
        <dbReference type="ARBA" id="ARBA00022824"/>
    </source>
</evidence>
<feature type="transmembrane region" description="Helical" evidence="14">
    <location>
        <begin position="694"/>
        <end position="713"/>
    </location>
</feature>
<keyword evidence="11 14" id="KW-0472">Membrane</keyword>
<proteinExistence type="inferred from homology"/>
<evidence type="ECO:0000256" key="8">
    <source>
        <dbReference type="ARBA" id="ARBA00022737"/>
    </source>
</evidence>
<keyword evidence="7 14" id="KW-0812">Transmembrane</keyword>
<keyword evidence="10 14" id="KW-1133">Transmembrane helix</keyword>
<keyword evidence="17" id="KW-1185">Reference proteome</keyword>
<evidence type="ECO:0000256" key="12">
    <source>
        <dbReference type="ARBA" id="ARBA00045085"/>
    </source>
</evidence>
<evidence type="ECO:0000256" key="2">
    <source>
        <dbReference type="ARBA" id="ARBA00004922"/>
    </source>
</evidence>
<reference evidence="16 17" key="1">
    <citation type="journal article" date="2009" name="Nature">
        <title>Evolution of pathogenicity and sexual reproduction in eight Candida genomes.</title>
        <authorList>
            <person name="Butler G."/>
            <person name="Rasmussen M.D."/>
            <person name="Lin M.F."/>
            <person name="Santos M.A."/>
            <person name="Sakthikumar S."/>
            <person name="Munro C.A."/>
            <person name="Rheinbay E."/>
            <person name="Grabherr M."/>
            <person name="Forche A."/>
            <person name="Reedy J.L."/>
            <person name="Agrafioti I."/>
            <person name="Arnaud M.B."/>
            <person name="Bates S."/>
            <person name="Brown A.J."/>
            <person name="Brunke S."/>
            <person name="Costanzo M.C."/>
            <person name="Fitzpatrick D.A."/>
            <person name="de Groot P.W."/>
            <person name="Harris D."/>
            <person name="Hoyer L.L."/>
            <person name="Hube B."/>
            <person name="Klis F.M."/>
            <person name="Kodira C."/>
            <person name="Lennard N."/>
            <person name="Logue M.E."/>
            <person name="Martin R."/>
            <person name="Neiman A.M."/>
            <person name="Nikolaou E."/>
            <person name="Quail M.A."/>
            <person name="Quinn J."/>
            <person name="Santos M.C."/>
            <person name="Schmitzberger F.F."/>
            <person name="Sherlock G."/>
            <person name="Shah P."/>
            <person name="Silverstein K.A."/>
            <person name="Skrzypek M.S."/>
            <person name="Soll D."/>
            <person name="Staggs R."/>
            <person name="Stansfield I."/>
            <person name="Stumpf M.P."/>
            <person name="Sudbery P.E."/>
            <person name="Srikantha T."/>
            <person name="Zeng Q."/>
            <person name="Berman J."/>
            <person name="Berriman M."/>
            <person name="Heitman J."/>
            <person name="Gow N.A."/>
            <person name="Lorenz M.C."/>
            <person name="Birren B.W."/>
            <person name="Kellis M."/>
            <person name="Cuomo C.A."/>
        </authorList>
    </citation>
    <scope>NUCLEOTIDE SEQUENCE [LARGE SCALE GENOMIC DNA]</scope>
    <source>
        <strain evidence="17">ATCC 11503 / BCRC 21390 / CBS 2605 / JCM 1781 / NBRC 1676 / NRRL YB-4239</strain>
    </source>
</reference>
<evidence type="ECO:0000256" key="4">
    <source>
        <dbReference type="ARBA" id="ARBA00012839"/>
    </source>
</evidence>
<evidence type="ECO:0000256" key="11">
    <source>
        <dbReference type="ARBA" id="ARBA00023136"/>
    </source>
</evidence>
<sequence length="770" mass="88497">MSDSYTSSSLSHKQAGILKHRTEAVGNSRIDEYSSTDKIDTNSTLDMEELIHKTSQLKLAEQRSRSRSKMWEIASPLILTAISAFVRIYRIDMANKVIWDEAHFGKFASQYLKQEHYFDVHPPMGKLLLGLAGYLAEYDGSFEFKSGQVYPDSVNFVVMRLFSCIFGVLTTPLAYQTSLRMGYSQQACWLISLMVTFEQMSLTLSRFILLDSILLFFAAFTFFGLLNLHKVVVANRDLTKEGLKWFTLTGLLIGCVCSVKWVGLFITSVVGLYTAIDLLLKTLRQMSSSRQSHLKYLGHWIVRVATLIMLPMLIYMAAFKVHFTVLKYAGDATGSTSTLLQASFVNSDLLSGPRSVSFESMVTIRSLGLSPNLLHSHEHNYPMGSQEQQITAYAFKDANNQFVIKHPLHELHHSITNTTLIENFDTFRIMHNKTGCYLRSQPINAALSDHDFEVSCTYEDETENKEEQEWVLEIQGQEKSPIPQFQNESEMELHPISTSFRLRNKHLGCYLASTGREYPPWGFRQGEVVCKYSLFSKDKTTWWNVEDHQNSALSLPAIPYVPPKPKFWKEFVLLNYGMMISNSALLPDPDRFDRLSSEWWEWPILRTGLRMSGWGENDFKCFLIGNPLITWSSSCALVISVLILAKILFGYQRQQQQQQQQQRNEEYLIPCLILPLAAWIFNLLPFLFMGRVKYLHHYMPAQYFAIFVTGFVVDRMLSSNKIPSFIRNLVYVVIYILIAVTFWKLKDLAYGMVGSPKNFRHLRLLSTWMI</sequence>
<evidence type="ECO:0000256" key="10">
    <source>
        <dbReference type="ARBA" id="ARBA00022989"/>
    </source>
</evidence>
<feature type="transmembrane region" description="Helical" evidence="14">
    <location>
        <begin position="667"/>
        <end position="688"/>
    </location>
</feature>
<feature type="transmembrane region" description="Helical" evidence="14">
    <location>
        <begin position="628"/>
        <end position="647"/>
    </location>
</feature>
<dbReference type="Pfam" id="PF02366">
    <property type="entry name" value="PMT"/>
    <property type="match status" value="1"/>
</dbReference>
<dbReference type="KEGG" id="lel:PVL30_004338"/>
<evidence type="ECO:0000259" key="15">
    <source>
        <dbReference type="PROSITE" id="PS50919"/>
    </source>
</evidence>
<dbReference type="GO" id="GO:0004169">
    <property type="term" value="F:dolichyl-phosphate-mannose-protein mannosyltransferase activity"/>
    <property type="evidence" value="ECO:0007669"/>
    <property type="project" value="UniProtKB-UniRule"/>
</dbReference>
<evidence type="ECO:0000256" key="3">
    <source>
        <dbReference type="ARBA" id="ARBA00007222"/>
    </source>
</evidence>
<dbReference type="InParanoid" id="A5E4T0"/>
<evidence type="ECO:0000256" key="1">
    <source>
        <dbReference type="ARBA" id="ARBA00004477"/>
    </source>
</evidence>
<evidence type="ECO:0000256" key="14">
    <source>
        <dbReference type="RuleBase" id="RU367007"/>
    </source>
</evidence>
<dbReference type="OrthoDB" id="292747at2759"/>
<dbReference type="InterPro" id="IPR036300">
    <property type="entry name" value="MIR_dom_sf"/>
</dbReference>
<dbReference type="AlphaFoldDB" id="A5E4T0"/>
<dbReference type="PROSITE" id="PS50919">
    <property type="entry name" value="MIR"/>
    <property type="match status" value="2"/>
</dbReference>
<evidence type="ECO:0000256" key="6">
    <source>
        <dbReference type="ARBA" id="ARBA00022679"/>
    </source>
</evidence>
<dbReference type="Gene3D" id="2.80.10.50">
    <property type="match status" value="1"/>
</dbReference>
<evidence type="ECO:0000313" key="17">
    <source>
        <dbReference type="Proteomes" id="UP000001996"/>
    </source>
</evidence>
<dbReference type="HOGENOM" id="CLU_008438_5_0_1"/>
<evidence type="ECO:0000256" key="7">
    <source>
        <dbReference type="ARBA" id="ARBA00022692"/>
    </source>
</evidence>
<feature type="transmembrane region" description="Helical" evidence="14">
    <location>
        <begin position="246"/>
        <end position="279"/>
    </location>
</feature>
<keyword evidence="6 14" id="KW-0808">Transferase</keyword>
<keyword evidence="8" id="KW-0677">Repeat</keyword>
<organism evidence="16 17">
    <name type="scientific">Lodderomyces elongisporus (strain ATCC 11503 / CBS 2605 / JCM 1781 / NBRC 1676 / NRRL YB-4239)</name>
    <name type="common">Yeast</name>
    <name type="synonym">Saccharomyces elongisporus</name>
    <dbReference type="NCBI Taxonomy" id="379508"/>
    <lineage>
        <taxon>Eukaryota</taxon>
        <taxon>Fungi</taxon>
        <taxon>Dikarya</taxon>
        <taxon>Ascomycota</taxon>
        <taxon>Saccharomycotina</taxon>
        <taxon>Pichiomycetes</taxon>
        <taxon>Debaryomycetaceae</taxon>
        <taxon>Candida/Lodderomyces clade</taxon>
        <taxon>Lodderomyces</taxon>
    </lineage>
</organism>
<feature type="domain" description="MIR" evidence="15">
    <location>
        <begin position="490"/>
        <end position="548"/>
    </location>
</feature>
<name>A5E4T0_LODEL</name>
<dbReference type="EMBL" id="CH981529">
    <property type="protein sequence ID" value="EDK46438.1"/>
    <property type="molecule type" value="Genomic_DNA"/>
</dbReference>
<dbReference type="GeneID" id="5231372"/>
<dbReference type="Proteomes" id="UP000001996">
    <property type="component" value="Unassembled WGS sequence"/>
</dbReference>
<feature type="transmembrane region" description="Helical" evidence="14">
    <location>
        <begin position="725"/>
        <end position="743"/>
    </location>
</feature>
<keyword evidence="9 14" id="KW-0256">Endoplasmic reticulum</keyword>
<dbReference type="eggNOG" id="KOG3359">
    <property type="taxonomic scope" value="Eukaryota"/>
</dbReference>
<dbReference type="GO" id="GO:0005789">
    <property type="term" value="C:endoplasmic reticulum membrane"/>
    <property type="evidence" value="ECO:0007669"/>
    <property type="project" value="UniProtKB-SubCell"/>
</dbReference>
<feature type="transmembrane region" description="Helical" evidence="14">
    <location>
        <begin position="207"/>
        <end position="226"/>
    </location>
</feature>
<dbReference type="Pfam" id="PF16192">
    <property type="entry name" value="PMT_4TMC"/>
    <property type="match status" value="1"/>
</dbReference>
<dbReference type="Pfam" id="PF02815">
    <property type="entry name" value="MIR"/>
    <property type="match status" value="1"/>
</dbReference>
<comment type="function">
    <text evidence="14">Transfers mannose from Dol-P-mannose to Ser or Thr residues on proteins.</text>
</comment>
<dbReference type="UniPathway" id="UPA00378"/>
<protein>
    <recommendedName>
        <fullName evidence="4 14">Dolichyl-phosphate-mannose--protein mannosyltransferase</fullName>
        <ecNumber evidence="4 14">2.4.1.109</ecNumber>
    </recommendedName>
</protein>
<comment type="subcellular location">
    <subcellularLocation>
        <location evidence="1 14">Endoplasmic reticulum membrane</location>
        <topology evidence="1 14">Multi-pass membrane protein</topology>
    </subcellularLocation>
</comment>
<evidence type="ECO:0000313" key="16">
    <source>
        <dbReference type="EMBL" id="EDK46438.1"/>
    </source>
</evidence>
<dbReference type="PANTHER" id="PTHR10050">
    <property type="entry name" value="DOLICHYL-PHOSPHATE-MANNOSE--PROTEIN MANNOSYLTRANSFERASE"/>
    <property type="match status" value="1"/>
</dbReference>
<comment type="catalytic activity">
    <reaction evidence="12 14">
        <text>a di-trans,poly-cis-dolichyl beta-D-mannosyl phosphate + L-threonyl-[protein] = 3-O-(alpha-D-mannosyl)-L-threonyl-[protein] + a di-trans,poly-cis-dolichyl phosphate + H(+)</text>
        <dbReference type="Rhea" id="RHEA:53396"/>
        <dbReference type="Rhea" id="RHEA-COMP:11060"/>
        <dbReference type="Rhea" id="RHEA-COMP:13547"/>
        <dbReference type="Rhea" id="RHEA-COMP:19498"/>
        <dbReference type="Rhea" id="RHEA-COMP:19501"/>
        <dbReference type="ChEBI" id="CHEBI:15378"/>
        <dbReference type="ChEBI" id="CHEBI:30013"/>
        <dbReference type="ChEBI" id="CHEBI:57683"/>
        <dbReference type="ChEBI" id="CHEBI:58211"/>
        <dbReference type="ChEBI" id="CHEBI:137323"/>
        <dbReference type="EC" id="2.4.1.109"/>
    </reaction>
</comment>
<dbReference type="EC" id="2.4.1.109" evidence="4 14"/>
<comment type="catalytic activity">
    <reaction evidence="13 14">
        <text>a di-trans,poly-cis-dolichyl beta-D-mannosyl phosphate + L-seryl-[protein] = 3-O-(alpha-D-mannosyl)-L-seryl-[protein] + a di-trans,poly-cis-dolichyl phosphate + H(+)</text>
        <dbReference type="Rhea" id="RHEA:17377"/>
        <dbReference type="Rhea" id="RHEA-COMP:9863"/>
        <dbReference type="Rhea" id="RHEA-COMP:13546"/>
        <dbReference type="Rhea" id="RHEA-COMP:19498"/>
        <dbReference type="Rhea" id="RHEA-COMP:19501"/>
        <dbReference type="ChEBI" id="CHEBI:15378"/>
        <dbReference type="ChEBI" id="CHEBI:29999"/>
        <dbReference type="ChEBI" id="CHEBI:57683"/>
        <dbReference type="ChEBI" id="CHEBI:58211"/>
        <dbReference type="ChEBI" id="CHEBI:137321"/>
        <dbReference type="EC" id="2.4.1.109"/>
    </reaction>
</comment>
<feature type="transmembrane region" description="Helical" evidence="14">
    <location>
        <begin position="70"/>
        <end position="89"/>
    </location>
</feature>
<dbReference type="SUPFAM" id="SSF82109">
    <property type="entry name" value="MIR domain"/>
    <property type="match status" value="1"/>
</dbReference>
<gene>
    <name evidence="16" type="ORF">LELG_04619</name>
</gene>
<dbReference type="VEuPathDB" id="FungiDB:LELG_04619"/>
<feature type="transmembrane region" description="Helical" evidence="14">
    <location>
        <begin position="154"/>
        <end position="175"/>
    </location>
</feature>
<dbReference type="SMART" id="SM00472">
    <property type="entry name" value="MIR"/>
    <property type="match status" value="3"/>
</dbReference>
<keyword evidence="5 14" id="KW-0328">Glycosyltransferase</keyword>
<feature type="domain" description="MIR" evidence="15">
    <location>
        <begin position="418"/>
        <end position="475"/>
    </location>
</feature>
<evidence type="ECO:0000256" key="5">
    <source>
        <dbReference type="ARBA" id="ARBA00022676"/>
    </source>
</evidence>
<comment type="pathway">
    <text evidence="2 14">Protein modification; protein glycosylation.</text>
</comment>
<dbReference type="InterPro" id="IPR016093">
    <property type="entry name" value="MIR_motif"/>
</dbReference>
<feature type="transmembrane region" description="Helical" evidence="14">
    <location>
        <begin position="300"/>
        <end position="318"/>
    </location>
</feature>
<evidence type="ECO:0000256" key="13">
    <source>
        <dbReference type="ARBA" id="ARBA00045102"/>
    </source>
</evidence>
<comment type="similarity">
    <text evidence="3 14">Belongs to the glycosyltransferase 39 family.</text>
</comment>